<dbReference type="GO" id="GO:0012505">
    <property type="term" value="C:endomembrane system"/>
    <property type="evidence" value="ECO:0007669"/>
    <property type="project" value="UniProtKB-SubCell"/>
</dbReference>
<dbReference type="InterPro" id="IPR017969">
    <property type="entry name" value="Heavy-metal-associated_CS"/>
</dbReference>
<keyword evidence="11" id="KW-0460">Magnesium</keyword>
<dbReference type="PRINTS" id="PR00120">
    <property type="entry name" value="HATPASE"/>
</dbReference>
<keyword evidence="8" id="KW-0547">Nucleotide-binding</keyword>
<dbReference type="InterPro" id="IPR044492">
    <property type="entry name" value="P_typ_ATPase_HD_dom"/>
</dbReference>
<feature type="domain" description="HMA" evidence="18">
    <location>
        <begin position="84"/>
        <end position="150"/>
    </location>
</feature>
<name>A0A5A8C2K4_CAFRO</name>
<dbReference type="InterPro" id="IPR036163">
    <property type="entry name" value="HMA_dom_sf"/>
</dbReference>
<protein>
    <recommendedName>
        <fullName evidence="3">P-type Cu(+) transporter</fullName>
        <ecNumber evidence="3">7.2.2.8</ecNumber>
    </recommendedName>
</protein>
<keyword evidence="15 17" id="KW-0472">Membrane</keyword>
<dbReference type="CDD" id="cd02094">
    <property type="entry name" value="P-type_ATPase_Cu-like"/>
    <property type="match status" value="1"/>
</dbReference>
<dbReference type="Gene3D" id="3.40.1110.10">
    <property type="entry name" value="Calcium-transporting ATPase, cytoplasmic domain N"/>
    <property type="match status" value="2"/>
</dbReference>
<dbReference type="GO" id="GO:0043682">
    <property type="term" value="F:P-type divalent copper transporter activity"/>
    <property type="evidence" value="ECO:0007669"/>
    <property type="project" value="TreeGrafter"/>
</dbReference>
<feature type="region of interest" description="Disordered" evidence="16">
    <location>
        <begin position="1630"/>
        <end position="1661"/>
    </location>
</feature>
<feature type="region of interest" description="Disordered" evidence="16">
    <location>
        <begin position="1112"/>
        <end position="1138"/>
    </location>
</feature>
<dbReference type="EMBL" id="VLTN01000102">
    <property type="protein sequence ID" value="KAA0146081.1"/>
    <property type="molecule type" value="Genomic_DNA"/>
</dbReference>
<evidence type="ECO:0000313" key="20">
    <source>
        <dbReference type="Proteomes" id="UP000323011"/>
    </source>
</evidence>
<evidence type="ECO:0000256" key="6">
    <source>
        <dbReference type="ARBA" id="ARBA00022723"/>
    </source>
</evidence>
<proteinExistence type="inferred from homology"/>
<dbReference type="GO" id="GO:0005524">
    <property type="term" value="F:ATP binding"/>
    <property type="evidence" value="ECO:0007669"/>
    <property type="project" value="UniProtKB-KW"/>
</dbReference>
<feature type="transmembrane region" description="Helical" evidence="17">
    <location>
        <begin position="368"/>
        <end position="391"/>
    </location>
</feature>
<feature type="transmembrane region" description="Helical" evidence="17">
    <location>
        <begin position="1054"/>
        <end position="1075"/>
    </location>
</feature>
<feature type="compositionally biased region" description="Low complexity" evidence="16">
    <location>
        <begin position="227"/>
        <end position="247"/>
    </location>
</feature>
<dbReference type="InterPro" id="IPR059000">
    <property type="entry name" value="ATPase_P-type_domA"/>
</dbReference>
<keyword evidence="14" id="KW-0186">Copper</keyword>
<evidence type="ECO:0000256" key="9">
    <source>
        <dbReference type="ARBA" id="ARBA00022796"/>
    </source>
</evidence>
<comment type="similarity">
    <text evidence="2">Belongs to the cation transport ATPase (P-type) (TC 3.A.3) family. Type IB subfamily.</text>
</comment>
<dbReference type="InterPro" id="IPR001757">
    <property type="entry name" value="P_typ_ATPase"/>
</dbReference>
<dbReference type="Gene3D" id="3.30.70.100">
    <property type="match status" value="2"/>
</dbReference>
<feature type="compositionally biased region" description="Basic and acidic residues" evidence="16">
    <location>
        <begin position="1631"/>
        <end position="1661"/>
    </location>
</feature>
<feature type="region of interest" description="Disordered" evidence="16">
    <location>
        <begin position="1457"/>
        <end position="1491"/>
    </location>
</feature>
<dbReference type="SUPFAM" id="SSF55008">
    <property type="entry name" value="HMA, heavy metal-associated domain"/>
    <property type="match status" value="2"/>
</dbReference>
<dbReference type="CDD" id="cd00371">
    <property type="entry name" value="HMA"/>
    <property type="match status" value="2"/>
</dbReference>
<dbReference type="GO" id="GO:0005507">
    <property type="term" value="F:copper ion binding"/>
    <property type="evidence" value="ECO:0007669"/>
    <property type="project" value="InterPro"/>
</dbReference>
<dbReference type="Pfam" id="PF00403">
    <property type="entry name" value="HMA"/>
    <property type="match status" value="2"/>
</dbReference>
<dbReference type="InterPro" id="IPR008250">
    <property type="entry name" value="ATPase_P-typ_transduc_dom_A_sf"/>
</dbReference>
<keyword evidence="9" id="KW-0187">Copper transport</keyword>
<dbReference type="SFLD" id="SFLDS00003">
    <property type="entry name" value="Haloacid_Dehalogenase"/>
    <property type="match status" value="1"/>
</dbReference>
<keyword evidence="4" id="KW-0813">Transport</keyword>
<evidence type="ECO:0000256" key="4">
    <source>
        <dbReference type="ARBA" id="ARBA00022448"/>
    </source>
</evidence>
<dbReference type="PROSITE" id="PS00154">
    <property type="entry name" value="ATPASE_E1_E2"/>
    <property type="match status" value="1"/>
</dbReference>
<dbReference type="Proteomes" id="UP000323011">
    <property type="component" value="Unassembled WGS sequence"/>
</dbReference>
<feature type="compositionally biased region" description="Acidic residues" evidence="16">
    <location>
        <begin position="499"/>
        <end position="511"/>
    </location>
</feature>
<feature type="region of interest" description="Disordered" evidence="16">
    <location>
        <begin position="225"/>
        <end position="278"/>
    </location>
</feature>
<dbReference type="InterPro" id="IPR023299">
    <property type="entry name" value="ATPase_P-typ_cyto_dom_N"/>
</dbReference>
<keyword evidence="20" id="KW-1185">Reference proteome</keyword>
<dbReference type="Pfam" id="PF00702">
    <property type="entry name" value="Hydrolase"/>
    <property type="match status" value="1"/>
</dbReference>
<dbReference type="PANTHER" id="PTHR43520">
    <property type="entry name" value="ATP7, ISOFORM B"/>
    <property type="match status" value="1"/>
</dbReference>
<feature type="transmembrane region" description="Helical" evidence="17">
    <location>
        <begin position="290"/>
        <end position="313"/>
    </location>
</feature>
<dbReference type="InterPro" id="IPR036412">
    <property type="entry name" value="HAD-like_sf"/>
</dbReference>
<feature type="region of interest" description="Disordered" evidence="16">
    <location>
        <begin position="1578"/>
        <end position="1601"/>
    </location>
</feature>
<feature type="transmembrane region" description="Helical" evidence="17">
    <location>
        <begin position="638"/>
        <end position="661"/>
    </location>
</feature>
<feature type="region of interest" description="Disordered" evidence="16">
    <location>
        <begin position="484"/>
        <end position="513"/>
    </location>
</feature>
<dbReference type="PROSITE" id="PS01047">
    <property type="entry name" value="HMA_1"/>
    <property type="match status" value="1"/>
</dbReference>
<evidence type="ECO:0000256" key="11">
    <source>
        <dbReference type="ARBA" id="ARBA00022842"/>
    </source>
</evidence>
<feature type="transmembrane region" description="Helical" evidence="17">
    <location>
        <begin position="397"/>
        <end position="417"/>
    </location>
</feature>
<comment type="caution">
    <text evidence="19">The sequence shown here is derived from an EMBL/GenBank/DDBJ whole genome shotgun (WGS) entry which is preliminary data.</text>
</comment>
<evidence type="ECO:0000259" key="18">
    <source>
        <dbReference type="PROSITE" id="PS50846"/>
    </source>
</evidence>
<keyword evidence="9" id="KW-0406">Ion transport</keyword>
<keyword evidence="7" id="KW-0677">Repeat</keyword>
<dbReference type="InterPro" id="IPR006121">
    <property type="entry name" value="HMA_dom"/>
</dbReference>
<evidence type="ECO:0000256" key="12">
    <source>
        <dbReference type="ARBA" id="ARBA00022967"/>
    </source>
</evidence>
<dbReference type="PROSITE" id="PS50846">
    <property type="entry name" value="HMA_2"/>
    <property type="match status" value="2"/>
</dbReference>
<evidence type="ECO:0000256" key="7">
    <source>
        <dbReference type="ARBA" id="ARBA00022737"/>
    </source>
</evidence>
<dbReference type="Gene3D" id="3.40.50.1000">
    <property type="entry name" value="HAD superfamily/HAD-like"/>
    <property type="match status" value="2"/>
</dbReference>
<organism evidence="19 20">
    <name type="scientific">Cafeteria roenbergensis</name>
    <name type="common">Marine flagellate</name>
    <dbReference type="NCBI Taxonomy" id="33653"/>
    <lineage>
        <taxon>Eukaryota</taxon>
        <taxon>Sar</taxon>
        <taxon>Stramenopiles</taxon>
        <taxon>Bigyra</taxon>
        <taxon>Opalozoa</taxon>
        <taxon>Bicosoecida</taxon>
        <taxon>Cafeteriaceae</taxon>
        <taxon>Cafeteria</taxon>
    </lineage>
</organism>
<accession>A0A5A8C2K4</accession>
<keyword evidence="6" id="KW-0479">Metal-binding</keyword>
<evidence type="ECO:0000256" key="3">
    <source>
        <dbReference type="ARBA" id="ARBA00012517"/>
    </source>
</evidence>
<dbReference type="SFLD" id="SFLDF00027">
    <property type="entry name" value="p-type_atpase"/>
    <property type="match status" value="1"/>
</dbReference>
<dbReference type="GO" id="GO:0016887">
    <property type="term" value="F:ATP hydrolysis activity"/>
    <property type="evidence" value="ECO:0007669"/>
    <property type="project" value="InterPro"/>
</dbReference>
<evidence type="ECO:0000256" key="13">
    <source>
        <dbReference type="ARBA" id="ARBA00022989"/>
    </source>
</evidence>
<dbReference type="FunFam" id="3.30.70.100:FF:000005">
    <property type="entry name" value="Copper-exporting P-type ATPase A"/>
    <property type="match status" value="1"/>
</dbReference>
<dbReference type="GO" id="GO:0016020">
    <property type="term" value="C:membrane"/>
    <property type="evidence" value="ECO:0007669"/>
    <property type="project" value="InterPro"/>
</dbReference>
<dbReference type="Gene3D" id="2.70.150.10">
    <property type="entry name" value="Calcium-transporting ATPase, cytoplasmic transduction domain A"/>
    <property type="match status" value="1"/>
</dbReference>
<reference evidence="19 20" key="1">
    <citation type="submission" date="2019-07" db="EMBL/GenBank/DDBJ databases">
        <title>Genomes of Cafeteria roenbergensis.</title>
        <authorList>
            <person name="Fischer M.G."/>
            <person name="Hackl T."/>
            <person name="Roman M."/>
        </authorList>
    </citation>
    <scope>NUCLEOTIDE SEQUENCE [LARGE SCALE GENOMIC DNA]</scope>
    <source>
        <strain evidence="19 20">BVI</strain>
    </source>
</reference>
<feature type="compositionally biased region" description="Basic and acidic residues" evidence="16">
    <location>
        <begin position="267"/>
        <end position="278"/>
    </location>
</feature>
<dbReference type="InterPro" id="IPR023214">
    <property type="entry name" value="HAD_sf"/>
</dbReference>
<dbReference type="SUPFAM" id="SSF56784">
    <property type="entry name" value="HAD-like"/>
    <property type="match status" value="1"/>
</dbReference>
<dbReference type="GO" id="GO:0055070">
    <property type="term" value="P:copper ion homeostasis"/>
    <property type="evidence" value="ECO:0007669"/>
    <property type="project" value="TreeGrafter"/>
</dbReference>
<feature type="domain" description="HMA" evidence="18">
    <location>
        <begin position="5"/>
        <end position="72"/>
    </location>
</feature>
<dbReference type="InterPro" id="IPR023298">
    <property type="entry name" value="ATPase_P-typ_TM_dom_sf"/>
</dbReference>
<evidence type="ECO:0000256" key="15">
    <source>
        <dbReference type="ARBA" id="ARBA00023136"/>
    </source>
</evidence>
<sequence>MASSGRLEFRIEGMTCTSCSSAVQGAMMTVDGVTGADISVMAGKAVVKFDSARPVDAEAVVRAVEDAGFEAQPLKAKPARAARTEARLSVEGMTCASCSGSVQQALEAIDGVLDAKVALLSHEAKVVFDPTVTTAAALAEAISDIGYDASVKSETKVASGAVRKDLSAPVQLRVLRGADAAAVLAAVRALPGVGEAELSAKGALVARRGAEKGAWLRQRHVRDAIVSAGGTPRPPRSGAGPSSSTGSGADGAGDNDDDEDDDEDDAHDSSASRDQTNAERTAKEIAHWRFNLILALIPTIPITFFTLVLGQIIPGSIPALDVHVVPGLMLRMLLAWVLATPLQFVVGWPFMYHAWLRLRGGCTMGMDFLIAIGTLTAYLYSVVELSIAIASGGEHKAADFFDAGALILTFVVLGKYLESAAKGRTASALTSLLMLQPDEAAVLEPAGAAASAETAAAAAAAEQAEAESGGPVDAAEVELSTVHATKPPAAAGEGRPRADEEDGGDEEDAEASAEAVAMGVFSASRHPGLVVRTVAVSELEEGDVVRVAPGARVPVDGVVLAGRSVADESAMTGESMPVRKHPGSEALAATVNTGSGALLVRATRVGADTAIANIVKLVEDAQLSQAPVQAIADRISSVFAPSVLVVAAISAAAWAIALAAGGVPADWVPASLGDVAFCLRFGLSVVVIACPCALGLATPTAVMVGTGVGARLGVLIKGGEPLELLHGVDTIVFDKTGTLTVGKPRVVSVSMLGDQKPASEGAGAGCCAGKPTSSLTPVAAQGGAGASDASATSCCSGGSSAVKAPASTAAASSRVQARRMLALAAAAERGSDHPLARAIVSGAVDVLGEAEASLGADRFNEEAGHGVSATVEGSAVLVGTRRWMARHGMVLTASAEEETAAMEVLGRTAVLVAIDGAVAGVIALADEIKPDARDTVTRLQAMGVTVRMLTGDNRRAAATVARELGIPTDLVQAEALPSGKIATVEALLDEGRQVAMVGDGINDAPALAKATVGVAIGAGTQVAMDAADVVLVRSELADIVTAVDLSRVTFRRIWINYFFAFIYNTLGIPVAAGALYPALRVALPPELAALAMALSSVCVVLSSLALHRYKPPRVGGGQTRAQDNPGSPCHAVEHPSSPSTLLADDLIDELADDHADLDPELEHHPVEHRLADDHADPDPEPEHHPVEHRHADDHAVSDPELEHHPVEHGLVDDHIDGHADDHADDHIDGHADDHTDLDPELECHLVEHRHADLLADDLIDELADDHADPDPEPEHHPVEHRHADDHADPDPELEHHPVEHRLADDHAVSDPELEHHPVEHRHADDHADPDPELEHHPVEHGLVDDLIDELADDHAVPDPELEHHPVEHGLVDDLIDELADDHAVPDPELEHHPVEHGLVDDHADPDPELEHHPVEHGLVDDLIDELADDHAVPDPELEHHPVEHGLVDDLIDELADDHADPDPELEHHPHHPVEHRLADDHADPDPELEHHPVEHGLVDDLIDELADDHAVPDPELEHHPVEHGLVDDLIDELADDHADPDPELEHHPVEHRLADDHADPDPELEHHPVEHRLADDHADDHIDGHADDHADDHIDGHADDHADLDPELECHLVEHRHADLLADDLIDELADDHADPDPEPEHHPVEHRHADDHADPDPELEHHPVEHRLADDHAVSDPELEHHPVEHRLADDLANLDPELECHLVGHLLADGHADEHALSLRNASGAAIASVTLDASNWDTGVTVTVVIGDDDIDMGASFGVTVAHVLESADPRFTGEAAVQTGVSITVADNDQAGVTMQLVDGASAPVTSLELTEDSASSTGFIRVALATVPSVPQASITVRLTASADIFLRTVSGAASVFPTISVTFIPGQRSIDVAICQPSNNVDEPDVPSVQVSLTLGGLGVVVRAAEYASLADVELSQTLSLVDDDTFAVLAAFGSAANIGATLWPRRRCHLQAWLHSVDDFVALRRGTSEFSSSDPAGTFEMVRVQLSVDPEFSTAESYIGAAAGTVAAIVKRNDDDRNAVAMLGLDGSPLPAADSESPVAASLTEGTFDSATEVLVALSSRPMGDQGVTVSLSALSPRVVAQPSTVTLTADNWQTGEPVRIEVVDDSLAQPAKDTVIVVAAASSGDGFEGYSEASTTVAVYDDDSALPMIGGAMPGHVLSTPLHEGASSTLSLSLGAAFPDSSHPFWFCLWWEAILSPSPSPAFALSPDSVTFTPNNWDTQLNVEVSSTADGVVGAVRSAQIAASVAAPQDPEYDSLPELSALLRVDDVDKLESSAPVVRAVSGQAATLVDAASGVVTVVAAEGSWLTEQTFTVTVANDDVARDYVAALVVTATARGVGSGANVDVSDLWTTSQTAVNLAVENDDDAEIGPDTGCDAVSISPATVTFTTTDGPAAAAKVVTVTPSGTTAATCGINALVTASDASEFAVGSAARLGSTAGPSTSATGITVSVISAGLTTSASTIRLTEGGAAGSYTVGLVSSDVGGSVALTATPSSGVGLASPYANLVLTGDASFALSSAALTRAVQFAAANDDRAFALRVVTVSHAFTPEGAAASTMEVTVLAEDFEDAPGVFVTAADGASSVVVDELASGATASLSVRLGSMPGAAVTVSLVELVGAQEATGADAALSFSPASVVIQPADWNTAVSVTVLADGSIIRNVRSLPRIAANVRDTDVAAVHFAAAAPAPTPLKESAAASASAPGHSAVLGSVSLSAKPRGNVVIDVTGDASVTASPAKLTFTAANWKHAPGFPSIAVEDDDMPAGSGAGSVTLQLEVSSGYCASVDDGVLAGSEADAQAAFRLAADFTSACFDVTDCVSTTGATTQCVAGLLPHPTIAVRSRDGFSSVPGSTITFSEADGMTEVPRVVTVSVADDSVAVGGVFAFSLRAVVDALQSNDAGCQALVTGSDAEAAFSATDNNVIGLVSRIANSEAAPGTPMMLAEAEFGESDAEGAFFVELSSQPRAAVLCSVAAPADQLTVFPDVLAFDERSWEDVMLIEVSAVDDEIAEARPHAANVTLACESADPRTTGSPPPCE</sequence>
<keyword evidence="10" id="KW-0067">ATP-binding</keyword>
<dbReference type="SUPFAM" id="SSF81665">
    <property type="entry name" value="Calcium ATPase, transmembrane domain M"/>
    <property type="match status" value="1"/>
</dbReference>
<dbReference type="GO" id="GO:0140581">
    <property type="term" value="F:P-type monovalent copper transporter activity"/>
    <property type="evidence" value="ECO:0007669"/>
    <property type="project" value="UniProtKB-EC"/>
</dbReference>
<dbReference type="PANTHER" id="PTHR43520:SF8">
    <property type="entry name" value="P-TYPE CU(+) TRANSPORTER"/>
    <property type="match status" value="1"/>
</dbReference>
<dbReference type="SFLD" id="SFLDG00002">
    <property type="entry name" value="C1.7:_P-type_atpase_like"/>
    <property type="match status" value="1"/>
</dbReference>
<keyword evidence="5 17" id="KW-0812">Transmembrane</keyword>
<evidence type="ECO:0000256" key="16">
    <source>
        <dbReference type="SAM" id="MobiDB-lite"/>
    </source>
</evidence>
<keyword evidence="13 17" id="KW-1133">Transmembrane helix</keyword>
<feature type="region of interest" description="Disordered" evidence="16">
    <location>
        <begin position="1263"/>
        <end position="1294"/>
    </location>
</feature>
<feature type="compositionally biased region" description="Basic and acidic residues" evidence="16">
    <location>
        <begin position="1264"/>
        <end position="1294"/>
    </location>
</feature>
<feature type="compositionally biased region" description="Acidic residues" evidence="16">
    <location>
        <begin position="253"/>
        <end position="266"/>
    </location>
</feature>
<dbReference type="PRINTS" id="PR00119">
    <property type="entry name" value="CATATPASE"/>
</dbReference>
<evidence type="ECO:0000256" key="8">
    <source>
        <dbReference type="ARBA" id="ARBA00022741"/>
    </source>
</evidence>
<evidence type="ECO:0000313" key="19">
    <source>
        <dbReference type="EMBL" id="KAA0146081.1"/>
    </source>
</evidence>
<evidence type="ECO:0000256" key="14">
    <source>
        <dbReference type="ARBA" id="ARBA00023008"/>
    </source>
</evidence>
<dbReference type="SUPFAM" id="SSF81653">
    <property type="entry name" value="Calcium ATPase, transduction domain A"/>
    <property type="match status" value="1"/>
</dbReference>
<dbReference type="EC" id="7.2.2.8" evidence="3"/>
<dbReference type="FunFam" id="3.30.70.100:FF:000001">
    <property type="entry name" value="ATPase copper transporting beta"/>
    <property type="match status" value="1"/>
</dbReference>
<keyword evidence="12" id="KW-1278">Translocase</keyword>
<feature type="region of interest" description="Disordered" evidence="16">
    <location>
        <begin position="1171"/>
        <end position="1192"/>
    </location>
</feature>
<dbReference type="FunFam" id="2.70.150.10:FF:000002">
    <property type="entry name" value="Copper-transporting ATPase 1, putative"/>
    <property type="match status" value="1"/>
</dbReference>
<dbReference type="InterPro" id="IPR018303">
    <property type="entry name" value="ATPase_P-typ_P_site"/>
</dbReference>
<evidence type="ECO:0000256" key="10">
    <source>
        <dbReference type="ARBA" id="ARBA00022840"/>
    </source>
</evidence>
<evidence type="ECO:0000256" key="2">
    <source>
        <dbReference type="ARBA" id="ARBA00006024"/>
    </source>
</evidence>
<feature type="transmembrane region" description="Helical" evidence="17">
    <location>
        <begin position="681"/>
        <end position="704"/>
    </location>
</feature>
<evidence type="ECO:0000256" key="17">
    <source>
        <dbReference type="SAM" id="Phobius"/>
    </source>
</evidence>
<evidence type="ECO:0000256" key="5">
    <source>
        <dbReference type="ARBA" id="ARBA00022692"/>
    </source>
</evidence>
<dbReference type="NCBIfam" id="TIGR01494">
    <property type="entry name" value="ATPase_P-type"/>
    <property type="match status" value="2"/>
</dbReference>
<gene>
    <name evidence="19" type="ORF">FNF29_08269</name>
</gene>
<feature type="region of interest" description="Disordered" evidence="16">
    <location>
        <begin position="1211"/>
        <end position="1235"/>
    </location>
</feature>
<feature type="transmembrane region" description="Helical" evidence="17">
    <location>
        <begin position="333"/>
        <end position="356"/>
    </location>
</feature>
<dbReference type="Pfam" id="PF00122">
    <property type="entry name" value="E1-E2_ATPase"/>
    <property type="match status" value="1"/>
</dbReference>
<dbReference type="InterPro" id="IPR006122">
    <property type="entry name" value="HMA_Cu_ion-bd"/>
</dbReference>
<dbReference type="NCBIfam" id="TIGR00003">
    <property type="entry name" value="copper ion binding protein"/>
    <property type="match status" value="2"/>
</dbReference>
<comment type="subcellular location">
    <subcellularLocation>
        <location evidence="1">Endomembrane system</location>
        <topology evidence="1">Multi-pass membrane protein</topology>
    </subcellularLocation>
</comment>
<evidence type="ECO:0000256" key="1">
    <source>
        <dbReference type="ARBA" id="ARBA00004127"/>
    </source>
</evidence>